<sequence>MEPPSPRRLPSLPSTKAANRLSRPLPTVPIPAPIVCRSCGTLVTSRNALLPATAIPPSSPRRTFKGFSGRASLFTETYNLVQSPPKVQLMQTGAHLLSELNCPGCSRYLGYKIVRAFESTEKWKESHFLLEIAELQEDGFLLQLAELDEENSPLSSDCSSDESR</sequence>
<accession>A0ABQ0LZ05</accession>
<dbReference type="EMBL" id="DF849259">
    <property type="protein sequence ID" value="GAT56361.1"/>
    <property type="molecule type" value="Genomic_DNA"/>
</dbReference>
<name>A0ABQ0LZ05_MYCCL</name>
<dbReference type="Proteomes" id="UP000815677">
    <property type="component" value="Unassembled WGS sequence"/>
</dbReference>
<feature type="region of interest" description="Disordered" evidence="1">
    <location>
        <begin position="1"/>
        <end position="24"/>
    </location>
</feature>
<evidence type="ECO:0000256" key="1">
    <source>
        <dbReference type="SAM" id="MobiDB-lite"/>
    </source>
</evidence>
<dbReference type="InterPro" id="IPR039058">
    <property type="entry name" value="Yippee_fam"/>
</dbReference>
<evidence type="ECO:0000259" key="2">
    <source>
        <dbReference type="PROSITE" id="PS51792"/>
    </source>
</evidence>
<gene>
    <name evidence="3" type="ORF">MCHLO_13019</name>
</gene>
<dbReference type="PANTHER" id="PTHR13848">
    <property type="entry name" value="PROTEIN YIPPEE-LIKE CG15309-RELATED"/>
    <property type="match status" value="1"/>
</dbReference>
<dbReference type="InterPro" id="IPR034751">
    <property type="entry name" value="Yippee"/>
</dbReference>
<reference evidence="3" key="1">
    <citation type="submission" date="2014-09" db="EMBL/GenBank/DDBJ databases">
        <title>Genome sequence of the luminous mushroom Mycena chlorophos for searching fungal bioluminescence genes.</title>
        <authorList>
            <person name="Tanaka Y."/>
            <person name="Kasuga D."/>
            <person name="Oba Y."/>
            <person name="Hase S."/>
            <person name="Sato K."/>
            <person name="Oba Y."/>
            <person name="Sakakibara Y."/>
        </authorList>
    </citation>
    <scope>NUCLEOTIDE SEQUENCE</scope>
</reference>
<evidence type="ECO:0000313" key="4">
    <source>
        <dbReference type="Proteomes" id="UP000815677"/>
    </source>
</evidence>
<feature type="domain" description="Yippee" evidence="2">
    <location>
        <begin position="32"/>
        <end position="139"/>
    </location>
</feature>
<keyword evidence="4" id="KW-1185">Reference proteome</keyword>
<protein>
    <recommendedName>
        <fullName evidence="2">Yippee domain-containing protein</fullName>
    </recommendedName>
</protein>
<dbReference type="PROSITE" id="PS51792">
    <property type="entry name" value="YIPPEE"/>
    <property type="match status" value="1"/>
</dbReference>
<organism evidence="3 4">
    <name type="scientific">Mycena chlorophos</name>
    <name type="common">Agaric fungus</name>
    <name type="synonym">Agaricus chlorophos</name>
    <dbReference type="NCBI Taxonomy" id="658473"/>
    <lineage>
        <taxon>Eukaryota</taxon>
        <taxon>Fungi</taxon>
        <taxon>Dikarya</taxon>
        <taxon>Basidiomycota</taxon>
        <taxon>Agaricomycotina</taxon>
        <taxon>Agaricomycetes</taxon>
        <taxon>Agaricomycetidae</taxon>
        <taxon>Agaricales</taxon>
        <taxon>Marasmiineae</taxon>
        <taxon>Mycenaceae</taxon>
        <taxon>Mycena</taxon>
    </lineage>
</organism>
<evidence type="ECO:0000313" key="3">
    <source>
        <dbReference type="EMBL" id="GAT56361.1"/>
    </source>
</evidence>
<proteinExistence type="predicted"/>